<protein>
    <recommendedName>
        <fullName evidence="1">Lipopolysaccharide-binding protein</fullName>
        <shortName evidence="1">LBP</shortName>
    </recommendedName>
</protein>
<dbReference type="GO" id="GO:0045087">
    <property type="term" value="P:innate immune response"/>
    <property type="evidence" value="ECO:0007669"/>
    <property type="project" value="UniProtKB-UniRule"/>
</dbReference>
<dbReference type="PANTHER" id="PTHR10504">
    <property type="entry name" value="BACTERICIDAL PERMEABILITY-INCREASING BPI PROTEIN-RELATED"/>
    <property type="match status" value="1"/>
</dbReference>
<dbReference type="GO" id="GO:0050830">
    <property type="term" value="P:defense response to Gram-positive bacterium"/>
    <property type="evidence" value="ECO:0007669"/>
    <property type="project" value="TreeGrafter"/>
</dbReference>
<gene>
    <name evidence="3" type="primary">LOC109682624</name>
</gene>
<sequence length="147" mass="16521">MNLELQGAVVSAPLLNFSPGNLSLVLQMETEGFVLLPNSAREPVFRLGVSTNVSITLTFNTSKITGFLNPRKVQVELKESKVGQFNVELLEALLNYYIVNTLYPEVNDKLAKGFPLPLLKHIQLYDLVLQIHKDFLFLGANVQYMRV</sequence>
<dbReference type="PANTHER" id="PTHR10504:SF66">
    <property type="entry name" value="LIPOPOLYSACCHARIDE-BINDING PROTEIN"/>
    <property type="match status" value="1"/>
</dbReference>
<keyword evidence="1" id="KW-1015">Disulfide bond</keyword>
<dbReference type="InterPro" id="IPR017943">
    <property type="entry name" value="Bactericidal_perm-incr_a/b_dom"/>
</dbReference>
<keyword evidence="1" id="KW-0964">Secreted</keyword>
<keyword evidence="1" id="KW-0325">Glycoprotein</keyword>
<dbReference type="GO" id="GO:0031663">
    <property type="term" value="P:lipopolysaccharide-mediated signaling pathway"/>
    <property type="evidence" value="ECO:0007669"/>
    <property type="project" value="TreeGrafter"/>
</dbReference>
<dbReference type="KEGG" id="ccan:109682624"/>
<dbReference type="GO" id="GO:0050829">
    <property type="term" value="P:defense response to Gram-negative bacterium"/>
    <property type="evidence" value="ECO:0007669"/>
    <property type="project" value="UniProtKB-UniRule"/>
</dbReference>
<reference evidence="3" key="1">
    <citation type="submission" date="2025-08" db="UniProtKB">
        <authorList>
            <consortium name="RefSeq"/>
        </authorList>
    </citation>
    <scope>IDENTIFICATION</scope>
    <source>
        <tissue evidence="3">Leukocyte</tissue>
    </source>
</reference>
<keyword evidence="1" id="KW-0044">Antibiotic</keyword>
<dbReference type="Pfam" id="PF02886">
    <property type="entry name" value="LBP_BPI_CETP_C"/>
    <property type="match status" value="1"/>
</dbReference>
<keyword evidence="1" id="KW-0732">Signal</keyword>
<dbReference type="Gene3D" id="3.15.20.10">
    <property type="entry name" value="Bactericidal permeability-increasing protein, domain 2"/>
    <property type="match status" value="1"/>
</dbReference>
<dbReference type="GO" id="GO:0005615">
    <property type="term" value="C:extracellular space"/>
    <property type="evidence" value="ECO:0007669"/>
    <property type="project" value="UniProtKB-UniRule"/>
</dbReference>
<comment type="subcellular location">
    <subcellularLocation>
        <location evidence="1">Secreted</location>
    </subcellularLocation>
</comment>
<dbReference type="GO" id="GO:0043032">
    <property type="term" value="P:positive regulation of macrophage activation"/>
    <property type="evidence" value="ECO:0007669"/>
    <property type="project" value="TreeGrafter"/>
</dbReference>
<dbReference type="InterPro" id="IPR001124">
    <property type="entry name" value="Lipid-bd_serum_glycop_C"/>
</dbReference>
<dbReference type="RefSeq" id="XP_020013558.1">
    <property type="nucleotide sequence ID" value="XM_020157969.1"/>
</dbReference>
<feature type="domain" description="Lipid-binding serum glycoprotein C-terminal" evidence="2">
    <location>
        <begin position="1"/>
        <end position="140"/>
    </location>
</feature>
<dbReference type="GO" id="GO:0002281">
    <property type="term" value="P:macrophage activation involved in immune response"/>
    <property type="evidence" value="ECO:0007669"/>
    <property type="project" value="TreeGrafter"/>
</dbReference>
<name>A0A8B7U188_CASCN</name>
<dbReference type="SUPFAM" id="SSF55394">
    <property type="entry name" value="Bactericidal permeability-increasing protein, BPI"/>
    <property type="match status" value="1"/>
</dbReference>
<dbReference type="SMART" id="SM00329">
    <property type="entry name" value="BPI2"/>
    <property type="match status" value="1"/>
</dbReference>
<proteinExistence type="predicted"/>
<dbReference type="AlphaFoldDB" id="A0A8B7U188"/>
<comment type="function">
    <text evidence="1">Plays a role in the innate immune response. Binds to the lipid A moiety of bacterial lipopolysaccharides (LPS), a glycolipid present in the outer membrane of all Gram-negative bacteria. Acts as an affinity enhancer for CD14, facilitating its association with LPS. Promotes the release of cytokines in response to bacterial lipopolysaccharide.</text>
</comment>
<evidence type="ECO:0000313" key="3">
    <source>
        <dbReference type="RefSeq" id="XP_020013558.1"/>
    </source>
</evidence>
<keyword evidence="1" id="KW-0399">Innate immunity</keyword>
<keyword evidence="1" id="KW-0391">Immunity</keyword>
<accession>A0A8B7U188</accession>
<dbReference type="OrthoDB" id="10255543at2759"/>
<dbReference type="GO" id="GO:0006953">
    <property type="term" value="P:acute-phase response"/>
    <property type="evidence" value="ECO:0007669"/>
    <property type="project" value="TreeGrafter"/>
</dbReference>
<keyword evidence="1" id="KW-0929">Antimicrobial</keyword>
<dbReference type="GO" id="GO:0001530">
    <property type="term" value="F:lipopolysaccharide binding"/>
    <property type="evidence" value="ECO:0007669"/>
    <property type="project" value="UniProtKB-UniRule"/>
</dbReference>
<dbReference type="InterPro" id="IPR032942">
    <property type="entry name" value="BPI/LBP/Plunc"/>
</dbReference>
<comment type="subunit">
    <text evidence="1">When bound to LPS, interacts (via C-terminus) with soluble and membrane-bound CD14.</text>
</comment>
<evidence type="ECO:0000259" key="2">
    <source>
        <dbReference type="SMART" id="SM00329"/>
    </source>
</evidence>
<evidence type="ECO:0000256" key="1">
    <source>
        <dbReference type="RuleBase" id="RU369039"/>
    </source>
</evidence>
<organism evidence="3">
    <name type="scientific">Castor canadensis</name>
    <name type="common">American beaver</name>
    <dbReference type="NCBI Taxonomy" id="51338"/>
    <lineage>
        <taxon>Eukaryota</taxon>
        <taxon>Metazoa</taxon>
        <taxon>Chordata</taxon>
        <taxon>Craniata</taxon>
        <taxon>Vertebrata</taxon>
        <taxon>Euteleostomi</taxon>
        <taxon>Mammalia</taxon>
        <taxon>Eutheria</taxon>
        <taxon>Euarchontoglires</taxon>
        <taxon>Glires</taxon>
        <taxon>Rodentia</taxon>
        <taxon>Castorimorpha</taxon>
        <taxon>Castoridae</taxon>
        <taxon>Castor</taxon>
    </lineage>
</organism>